<evidence type="ECO:0000313" key="4">
    <source>
        <dbReference type="Proteomes" id="UP000521943"/>
    </source>
</evidence>
<dbReference type="SUPFAM" id="SSF54695">
    <property type="entry name" value="POZ domain"/>
    <property type="match status" value="1"/>
</dbReference>
<dbReference type="OrthoDB" id="3223099at2759"/>
<dbReference type="Gene3D" id="3.30.710.10">
    <property type="entry name" value="Potassium Channel Kv1.1, Chain A"/>
    <property type="match status" value="1"/>
</dbReference>
<dbReference type="AlphaFoldDB" id="A0A8H6I8V7"/>
<feature type="compositionally biased region" description="Polar residues" evidence="1">
    <location>
        <begin position="293"/>
        <end position="311"/>
    </location>
</feature>
<protein>
    <recommendedName>
        <fullName evidence="2">BTB domain-containing protein</fullName>
    </recommendedName>
</protein>
<dbReference type="InterPro" id="IPR011333">
    <property type="entry name" value="SKP1/BTB/POZ_sf"/>
</dbReference>
<dbReference type="InterPro" id="IPR000210">
    <property type="entry name" value="BTB/POZ_dom"/>
</dbReference>
<comment type="caution">
    <text evidence="3">The sequence shown here is derived from an EMBL/GenBank/DDBJ whole genome shotgun (WGS) entry which is preliminary data.</text>
</comment>
<name>A0A8H6I8V7_9AGAR</name>
<organism evidence="3 4">
    <name type="scientific">Ephemerocybe angulata</name>
    <dbReference type="NCBI Taxonomy" id="980116"/>
    <lineage>
        <taxon>Eukaryota</taxon>
        <taxon>Fungi</taxon>
        <taxon>Dikarya</taxon>
        <taxon>Basidiomycota</taxon>
        <taxon>Agaricomycotina</taxon>
        <taxon>Agaricomycetes</taxon>
        <taxon>Agaricomycetidae</taxon>
        <taxon>Agaricales</taxon>
        <taxon>Agaricineae</taxon>
        <taxon>Psathyrellaceae</taxon>
        <taxon>Ephemerocybe</taxon>
    </lineage>
</organism>
<dbReference type="Proteomes" id="UP000521943">
    <property type="component" value="Unassembled WGS sequence"/>
</dbReference>
<dbReference type="EMBL" id="JACGCI010000010">
    <property type="protein sequence ID" value="KAF6761053.1"/>
    <property type="molecule type" value="Genomic_DNA"/>
</dbReference>
<sequence length="341" mass="38319">MSTQHSHQPAEDSQASKLDDQYFWDFVTFSAGATLFRVPKYKFIEDSDYFHKMYDLDALGQECGRDHPHLHAVELPNVDPEEFQTFLKVLYPRRLIEEQQLGLTQNEWLCVLRLSHQWGFQSLRERALAQINFDALPIILRILVSQACKIPSRFIAGYCDLVMRANVISVEEAEHLGLGAAIRACEIREKRYRRGWNAEDVRGEVERVFGKEIRECSVPLGTVESEAAEGAEVVKEEEGEQSGAVSGIVVPDKKGKGKEGIVPVDEESEEKAGVNPGPAIPVDVKEETCDGDPSSSEASETQANENEATKTLTDEKKRKHQLCPEDEHEARADRYGTRFGA</sequence>
<reference evidence="3 4" key="1">
    <citation type="submission" date="2020-07" db="EMBL/GenBank/DDBJ databases">
        <title>Comparative genomics of pyrophilous fungi reveals a link between fire events and developmental genes.</title>
        <authorList>
            <consortium name="DOE Joint Genome Institute"/>
            <person name="Steindorff A.S."/>
            <person name="Carver A."/>
            <person name="Calhoun S."/>
            <person name="Stillman K."/>
            <person name="Liu H."/>
            <person name="Lipzen A."/>
            <person name="Pangilinan J."/>
            <person name="Labutti K."/>
            <person name="Bruns T.D."/>
            <person name="Grigoriev I.V."/>
        </authorList>
    </citation>
    <scope>NUCLEOTIDE SEQUENCE [LARGE SCALE GENOMIC DNA]</scope>
    <source>
        <strain evidence="3 4">CBS 144469</strain>
    </source>
</reference>
<feature type="domain" description="BTB" evidence="2">
    <location>
        <begin position="27"/>
        <end position="115"/>
    </location>
</feature>
<evidence type="ECO:0000313" key="3">
    <source>
        <dbReference type="EMBL" id="KAF6761053.1"/>
    </source>
</evidence>
<evidence type="ECO:0000256" key="1">
    <source>
        <dbReference type="SAM" id="MobiDB-lite"/>
    </source>
</evidence>
<dbReference type="Pfam" id="PF00651">
    <property type="entry name" value="BTB"/>
    <property type="match status" value="1"/>
</dbReference>
<feature type="compositionally biased region" description="Basic and acidic residues" evidence="1">
    <location>
        <begin position="312"/>
        <end position="341"/>
    </location>
</feature>
<dbReference type="CDD" id="cd18186">
    <property type="entry name" value="BTB_POZ_ZBTB_KLHL-like"/>
    <property type="match status" value="1"/>
</dbReference>
<evidence type="ECO:0000259" key="2">
    <source>
        <dbReference type="Pfam" id="PF00651"/>
    </source>
</evidence>
<feature type="region of interest" description="Disordered" evidence="1">
    <location>
        <begin position="229"/>
        <end position="341"/>
    </location>
</feature>
<proteinExistence type="predicted"/>
<keyword evidence="4" id="KW-1185">Reference proteome</keyword>
<gene>
    <name evidence="3" type="ORF">DFP72DRAFT_879949</name>
</gene>
<accession>A0A8H6I8V7</accession>